<comment type="caution">
    <text evidence="1">The sequence shown here is derived from an EMBL/GenBank/DDBJ whole genome shotgun (WGS) entry which is preliminary data.</text>
</comment>
<evidence type="ECO:0000313" key="2">
    <source>
        <dbReference type="Proteomes" id="UP000237271"/>
    </source>
</evidence>
<organism evidence="1 2">
    <name type="scientific">Phytophthora palmivora</name>
    <dbReference type="NCBI Taxonomy" id="4796"/>
    <lineage>
        <taxon>Eukaryota</taxon>
        <taxon>Sar</taxon>
        <taxon>Stramenopiles</taxon>
        <taxon>Oomycota</taxon>
        <taxon>Peronosporomycetes</taxon>
        <taxon>Peronosporales</taxon>
        <taxon>Peronosporaceae</taxon>
        <taxon>Phytophthora</taxon>
    </lineage>
</organism>
<accession>A0A2P4YLS3</accession>
<protein>
    <submittedName>
        <fullName evidence="1">Uncharacterized protein</fullName>
    </submittedName>
</protein>
<dbReference type="AlphaFoldDB" id="A0A2P4YLS3"/>
<dbReference type="EMBL" id="NCKW01001917">
    <property type="protein sequence ID" value="POM78755.1"/>
    <property type="molecule type" value="Genomic_DNA"/>
</dbReference>
<proteinExistence type="predicted"/>
<name>A0A2P4YLS3_9STRA</name>
<dbReference type="Proteomes" id="UP000237271">
    <property type="component" value="Unassembled WGS sequence"/>
</dbReference>
<reference evidence="1 2" key="1">
    <citation type="journal article" date="2017" name="Genome Biol. Evol.">
        <title>Phytophthora megakarya and P. palmivora, closely related causal agents of cacao black pod rot, underwent increases in genome sizes and gene numbers by different mechanisms.</title>
        <authorList>
            <person name="Ali S.S."/>
            <person name="Shao J."/>
            <person name="Lary D.J."/>
            <person name="Kronmiller B."/>
            <person name="Shen D."/>
            <person name="Strem M.D."/>
            <person name="Amoako-Attah I."/>
            <person name="Akrofi A.Y."/>
            <person name="Begoude B.A."/>
            <person name="Ten Hoopen G.M."/>
            <person name="Coulibaly K."/>
            <person name="Kebe B.I."/>
            <person name="Melnick R.L."/>
            <person name="Guiltinan M.J."/>
            <person name="Tyler B.M."/>
            <person name="Meinhardt L.W."/>
            <person name="Bailey B.A."/>
        </authorList>
    </citation>
    <scope>NUCLEOTIDE SEQUENCE [LARGE SCALE GENOMIC DNA]</scope>
    <source>
        <strain evidence="2">sbr112.9</strain>
    </source>
</reference>
<gene>
    <name evidence="1" type="ORF">PHPALM_3681</name>
</gene>
<evidence type="ECO:0000313" key="1">
    <source>
        <dbReference type="EMBL" id="POM78755.1"/>
    </source>
</evidence>
<dbReference type="PROSITE" id="PS51257">
    <property type="entry name" value="PROKAR_LIPOPROTEIN"/>
    <property type="match status" value="1"/>
</dbReference>
<keyword evidence="2" id="KW-1185">Reference proteome</keyword>
<sequence length="124" mass="14362">MYRHGLSGTLRGQFLAHLTNLIYSCTTHNNKKRLFSSTLKRIDIRAENCRLSTQGVPFSLVAIRRRTELSLTVIKLSCYSAAKLELTRLCLVFCNTRLRWVGDSAHNYKLCCYIRFAEFRTEIP</sequence>